<dbReference type="EMBL" id="HE575321">
    <property type="protein sequence ID" value="CCC92449.1"/>
    <property type="molecule type" value="Genomic_DNA"/>
</dbReference>
<protein>
    <submittedName>
        <fullName evidence="1">Uncharacterized protein</fullName>
    </submittedName>
</protein>
<sequence length="101" mass="11807">MTRKALIQQPFHTPHQRTAHEIILCSPDMTSTKKEAPMESTGSRCLPHEFKHEVKYGLHGVANRGDVTDRQPLPGRLQVELENSFFFKKRKRKQKQKKKKK</sequence>
<evidence type="ECO:0000313" key="1">
    <source>
        <dbReference type="EMBL" id="CCC92449.1"/>
    </source>
</evidence>
<accession>G0UST6</accession>
<organism evidence="1">
    <name type="scientific">Trypanosoma congolense (strain IL3000)</name>
    <dbReference type="NCBI Taxonomy" id="1068625"/>
    <lineage>
        <taxon>Eukaryota</taxon>
        <taxon>Discoba</taxon>
        <taxon>Euglenozoa</taxon>
        <taxon>Kinetoplastea</taxon>
        <taxon>Metakinetoplastina</taxon>
        <taxon>Trypanosomatida</taxon>
        <taxon>Trypanosomatidae</taxon>
        <taxon>Trypanosoma</taxon>
        <taxon>Nannomonas</taxon>
    </lineage>
</organism>
<dbReference type="AlphaFoldDB" id="G0UST6"/>
<proteinExistence type="predicted"/>
<reference evidence="1" key="1">
    <citation type="journal article" date="2012" name="Proc. Natl. Acad. Sci. U.S.A.">
        <title>Antigenic diversity is generated by distinct evolutionary mechanisms in African trypanosome species.</title>
        <authorList>
            <person name="Jackson A.P."/>
            <person name="Berry A."/>
            <person name="Aslett M."/>
            <person name="Allison H.C."/>
            <person name="Burton P."/>
            <person name="Vavrova-Anderson J."/>
            <person name="Brown R."/>
            <person name="Browne H."/>
            <person name="Corton N."/>
            <person name="Hauser H."/>
            <person name="Gamble J."/>
            <person name="Gilderthorp R."/>
            <person name="Marcello L."/>
            <person name="McQuillan J."/>
            <person name="Otto T.D."/>
            <person name="Quail M.A."/>
            <person name="Sanders M.J."/>
            <person name="van Tonder A."/>
            <person name="Ginger M.L."/>
            <person name="Field M.C."/>
            <person name="Barry J.D."/>
            <person name="Hertz-Fowler C."/>
            <person name="Berriman M."/>
        </authorList>
    </citation>
    <scope>NUCLEOTIDE SEQUENCE</scope>
    <source>
        <strain evidence="1">IL3000</strain>
    </source>
</reference>
<name>G0UST6_TRYCI</name>
<gene>
    <name evidence="1" type="ORF">TCIL3000_8_6760</name>
</gene>